<dbReference type="SUPFAM" id="SSF54160">
    <property type="entry name" value="Chromo domain-like"/>
    <property type="match status" value="1"/>
</dbReference>
<name>A0A392PD48_9FABA</name>
<evidence type="ECO:0000259" key="3">
    <source>
        <dbReference type="PROSITE" id="PS50013"/>
    </source>
</evidence>
<dbReference type="SMART" id="SM00298">
    <property type="entry name" value="CHROMO"/>
    <property type="match status" value="1"/>
</dbReference>
<feature type="non-terminal residue" evidence="4">
    <location>
        <position position="213"/>
    </location>
</feature>
<dbReference type="Proteomes" id="UP000265520">
    <property type="component" value="Unassembled WGS sequence"/>
</dbReference>
<comment type="caution">
    <text evidence="4">The sequence shown here is derived from an EMBL/GenBank/DDBJ whole genome shotgun (WGS) entry which is preliminary data.</text>
</comment>
<reference evidence="4 5" key="1">
    <citation type="journal article" date="2018" name="Front. Plant Sci.">
        <title>Red Clover (Trifolium pratense) and Zigzag Clover (T. medium) - A Picture of Genomic Similarities and Differences.</title>
        <authorList>
            <person name="Dluhosova J."/>
            <person name="Istvanek J."/>
            <person name="Nedelnik J."/>
            <person name="Repkova J."/>
        </authorList>
    </citation>
    <scope>NUCLEOTIDE SEQUENCE [LARGE SCALE GENOMIC DNA]</scope>
    <source>
        <strain evidence="5">cv. 10/8</strain>
        <tissue evidence="4">Leaf</tissue>
    </source>
</reference>
<keyword evidence="1" id="KW-0175">Coiled coil</keyword>
<dbReference type="InterPro" id="IPR056924">
    <property type="entry name" value="SH3_Tf2-1"/>
</dbReference>
<dbReference type="Pfam" id="PF00385">
    <property type="entry name" value="Chromo"/>
    <property type="match status" value="1"/>
</dbReference>
<feature type="coiled-coil region" evidence="1">
    <location>
        <begin position="7"/>
        <end position="41"/>
    </location>
</feature>
<dbReference type="InterPro" id="IPR016197">
    <property type="entry name" value="Chromo-like_dom_sf"/>
</dbReference>
<dbReference type="AlphaFoldDB" id="A0A392PD48"/>
<dbReference type="EMBL" id="LXQA010074798">
    <property type="protein sequence ID" value="MCI10043.1"/>
    <property type="molecule type" value="Genomic_DNA"/>
</dbReference>
<keyword evidence="5" id="KW-1185">Reference proteome</keyword>
<protein>
    <recommendedName>
        <fullName evidence="3">Chromo domain-containing protein</fullName>
    </recommendedName>
</protein>
<evidence type="ECO:0000256" key="1">
    <source>
        <dbReference type="SAM" id="Coils"/>
    </source>
</evidence>
<dbReference type="PROSITE" id="PS50013">
    <property type="entry name" value="CHROMO_2"/>
    <property type="match status" value="1"/>
</dbReference>
<evidence type="ECO:0000313" key="4">
    <source>
        <dbReference type="EMBL" id="MCI10043.1"/>
    </source>
</evidence>
<dbReference type="InterPro" id="IPR023780">
    <property type="entry name" value="Chromo_domain"/>
</dbReference>
<sequence length="213" mass="24622">MQGETRVEAVQRELLDRDEALRQLRAQLLRAQEKMRSQANKKRVDRNFVCGEWVFVKLRAHRQNSVVNRINAKLAARYYGPFPIIDKIGTVAYKLKLPEGSKVHPVFHVSLLKKAVGSYQEDELPELMEDPVEIFEPETVLATRKIKQQDEEVKQILVHWKGKSAEEATWEDEIVIRSQFPKFVLEDKDHIEGGGIDRPQSADEDAQSEQLIH</sequence>
<dbReference type="Gene3D" id="2.40.50.40">
    <property type="match status" value="1"/>
</dbReference>
<accession>A0A392PD48</accession>
<dbReference type="InterPro" id="IPR000953">
    <property type="entry name" value="Chromo/chromo_shadow_dom"/>
</dbReference>
<feature type="region of interest" description="Disordered" evidence="2">
    <location>
        <begin position="190"/>
        <end position="213"/>
    </location>
</feature>
<proteinExistence type="predicted"/>
<evidence type="ECO:0000256" key="2">
    <source>
        <dbReference type="SAM" id="MobiDB-lite"/>
    </source>
</evidence>
<dbReference type="PANTHER" id="PTHR46148">
    <property type="entry name" value="CHROMO DOMAIN-CONTAINING PROTEIN"/>
    <property type="match status" value="1"/>
</dbReference>
<organism evidence="4 5">
    <name type="scientific">Trifolium medium</name>
    <dbReference type="NCBI Taxonomy" id="97028"/>
    <lineage>
        <taxon>Eukaryota</taxon>
        <taxon>Viridiplantae</taxon>
        <taxon>Streptophyta</taxon>
        <taxon>Embryophyta</taxon>
        <taxon>Tracheophyta</taxon>
        <taxon>Spermatophyta</taxon>
        <taxon>Magnoliopsida</taxon>
        <taxon>eudicotyledons</taxon>
        <taxon>Gunneridae</taxon>
        <taxon>Pentapetalae</taxon>
        <taxon>rosids</taxon>
        <taxon>fabids</taxon>
        <taxon>Fabales</taxon>
        <taxon>Fabaceae</taxon>
        <taxon>Papilionoideae</taxon>
        <taxon>50 kb inversion clade</taxon>
        <taxon>NPAAA clade</taxon>
        <taxon>Hologalegina</taxon>
        <taxon>IRL clade</taxon>
        <taxon>Trifolieae</taxon>
        <taxon>Trifolium</taxon>
    </lineage>
</organism>
<gene>
    <name evidence="4" type="ORF">A2U01_0031134</name>
</gene>
<feature type="domain" description="Chromo" evidence="3">
    <location>
        <begin position="135"/>
        <end position="186"/>
    </location>
</feature>
<dbReference type="PANTHER" id="PTHR46148:SF52">
    <property type="entry name" value="OS04G0603800 PROTEIN"/>
    <property type="match status" value="1"/>
</dbReference>
<dbReference type="Pfam" id="PF24626">
    <property type="entry name" value="SH3_Tf2-1"/>
    <property type="match status" value="1"/>
</dbReference>
<evidence type="ECO:0000313" key="5">
    <source>
        <dbReference type="Proteomes" id="UP000265520"/>
    </source>
</evidence>